<sequence>MAVMMLADDHGSMHRKAHLDEAERVIDTIFNLTIKHDGQELIYNKMCDPYCFTKELFKTFKRHFDINYESAVKNHYYSSLCNLSYPFASIWGHRVPIEQCLYGVELAYRPKSSSNYPNGANTQVERIFFDDKKIEVDPNLPIESQITNMRHVSVLHSEQVFGSAGHLYICVNTISKGGVQLLMEINNVQHQPQSSIS</sequence>
<accession>A0AAD5QTM8</accession>
<gene>
    <name evidence="1" type="primary">PTR-5_5</name>
    <name evidence="1" type="ORF">KIN20_020586</name>
</gene>
<organism evidence="1 2">
    <name type="scientific">Parelaphostrongylus tenuis</name>
    <name type="common">Meningeal worm</name>
    <dbReference type="NCBI Taxonomy" id="148309"/>
    <lineage>
        <taxon>Eukaryota</taxon>
        <taxon>Metazoa</taxon>
        <taxon>Ecdysozoa</taxon>
        <taxon>Nematoda</taxon>
        <taxon>Chromadorea</taxon>
        <taxon>Rhabditida</taxon>
        <taxon>Rhabditina</taxon>
        <taxon>Rhabditomorpha</taxon>
        <taxon>Strongyloidea</taxon>
        <taxon>Metastrongylidae</taxon>
        <taxon>Parelaphostrongylus</taxon>
    </lineage>
</organism>
<evidence type="ECO:0000313" key="1">
    <source>
        <dbReference type="EMBL" id="KAJ1361362.1"/>
    </source>
</evidence>
<evidence type="ECO:0000313" key="2">
    <source>
        <dbReference type="Proteomes" id="UP001196413"/>
    </source>
</evidence>
<comment type="caution">
    <text evidence="1">The sequence shown here is derived from an EMBL/GenBank/DDBJ whole genome shotgun (WGS) entry which is preliminary data.</text>
</comment>
<protein>
    <submittedName>
        <fullName evidence="1">MMPL</fullName>
    </submittedName>
</protein>
<proteinExistence type="predicted"/>
<dbReference type="AlphaFoldDB" id="A0AAD5QTM8"/>
<dbReference type="EMBL" id="JAHQIW010004177">
    <property type="protein sequence ID" value="KAJ1361362.1"/>
    <property type="molecule type" value="Genomic_DNA"/>
</dbReference>
<reference evidence="1" key="1">
    <citation type="submission" date="2021-06" db="EMBL/GenBank/DDBJ databases">
        <title>Parelaphostrongylus tenuis whole genome reference sequence.</title>
        <authorList>
            <person name="Garwood T.J."/>
            <person name="Larsen P.A."/>
            <person name="Fountain-Jones N.M."/>
            <person name="Garbe J.R."/>
            <person name="Macchietto M.G."/>
            <person name="Kania S.A."/>
            <person name="Gerhold R.W."/>
            <person name="Richards J.E."/>
            <person name="Wolf T.M."/>
        </authorList>
    </citation>
    <scope>NUCLEOTIDE SEQUENCE</scope>
    <source>
        <strain evidence="1">MNPRO001-30</strain>
        <tissue evidence="1">Meninges</tissue>
    </source>
</reference>
<keyword evidence="2" id="KW-1185">Reference proteome</keyword>
<name>A0AAD5QTM8_PARTN</name>
<dbReference type="Proteomes" id="UP001196413">
    <property type="component" value="Unassembled WGS sequence"/>
</dbReference>